<dbReference type="Pfam" id="PF10082">
    <property type="entry name" value="BBP2_2"/>
    <property type="match status" value="1"/>
</dbReference>
<evidence type="ECO:0000256" key="1">
    <source>
        <dbReference type="SAM" id="SignalP"/>
    </source>
</evidence>
<proteinExistence type="predicted"/>
<keyword evidence="3" id="KW-1185">Reference proteome</keyword>
<dbReference type="Proteomes" id="UP000000245">
    <property type="component" value="Chromosome"/>
</dbReference>
<dbReference type="HOGENOM" id="CLU_506834_0_0_5"/>
<dbReference type="eggNOG" id="COG5338">
    <property type="taxonomic scope" value="Bacteria"/>
</dbReference>
<evidence type="ECO:0000313" key="2">
    <source>
        <dbReference type="EMBL" id="ABQ30300.1"/>
    </source>
</evidence>
<gene>
    <name evidence="2" type="ordered locus">Acry_1085</name>
</gene>
<reference evidence="2 3" key="1">
    <citation type="submission" date="2007-05" db="EMBL/GenBank/DDBJ databases">
        <title>Complete sequence of chromosome of Acidiphilium cryptum JF-5.</title>
        <authorList>
            <consortium name="US DOE Joint Genome Institute"/>
            <person name="Copeland A."/>
            <person name="Lucas S."/>
            <person name="Lapidus A."/>
            <person name="Barry K."/>
            <person name="Detter J.C."/>
            <person name="Glavina del Rio T."/>
            <person name="Hammon N."/>
            <person name="Israni S."/>
            <person name="Dalin E."/>
            <person name="Tice H."/>
            <person name="Pitluck S."/>
            <person name="Sims D."/>
            <person name="Brettin T."/>
            <person name="Bruce D."/>
            <person name="Han C."/>
            <person name="Schmutz J."/>
            <person name="Larimer F."/>
            <person name="Land M."/>
            <person name="Hauser L."/>
            <person name="Kyrpides N."/>
            <person name="Kim E."/>
            <person name="Magnuson T."/>
            <person name="Richardson P."/>
        </authorList>
    </citation>
    <scope>NUCLEOTIDE SEQUENCE [LARGE SCALE GENOMIC DNA]</scope>
    <source>
        <strain evidence="2 3">JF-5</strain>
    </source>
</reference>
<name>A5FXG8_ACICJ</name>
<dbReference type="AlphaFoldDB" id="A5FXG8"/>
<accession>A5FXG8</accession>
<dbReference type="RefSeq" id="WP_011941979.1">
    <property type="nucleotide sequence ID" value="NC_009484.1"/>
</dbReference>
<feature type="signal peptide" evidence="1">
    <location>
        <begin position="1"/>
        <end position="43"/>
    </location>
</feature>
<keyword evidence="1" id="KW-0732">Signal</keyword>
<dbReference type="STRING" id="349163.Acry_1085"/>
<dbReference type="KEGG" id="acr:Acry_1085"/>
<dbReference type="EMBL" id="CP000697">
    <property type="protein sequence ID" value="ABQ30300.1"/>
    <property type="molecule type" value="Genomic_DNA"/>
</dbReference>
<organism evidence="2 3">
    <name type="scientific">Acidiphilium cryptum (strain JF-5)</name>
    <dbReference type="NCBI Taxonomy" id="349163"/>
    <lineage>
        <taxon>Bacteria</taxon>
        <taxon>Pseudomonadati</taxon>
        <taxon>Pseudomonadota</taxon>
        <taxon>Alphaproteobacteria</taxon>
        <taxon>Acetobacterales</taxon>
        <taxon>Acidocellaceae</taxon>
        <taxon>Acidiphilium</taxon>
    </lineage>
</organism>
<protein>
    <submittedName>
        <fullName evidence="2">Uncharacterized protein-like protein</fullName>
    </submittedName>
</protein>
<evidence type="ECO:0000313" key="3">
    <source>
        <dbReference type="Proteomes" id="UP000000245"/>
    </source>
</evidence>
<feature type="chain" id="PRO_5002683094" evidence="1">
    <location>
        <begin position="44"/>
        <end position="537"/>
    </location>
</feature>
<sequence>MSGFHFRAARSRGLRRRARPAVEARRLALAAFAALALPCAARAEAVPAAISRQFDTAAESGPRALLDDLARVLAANPSLVATPGAAAALARAAASPVPDFVGANLPVYREIEARIVSAAPAPVRDAVRRAVDRELSGYAATDIRIMPPLPAMGPANLRRQPPEIGPAGYKVGDYTIYPSIQAGTFYDDNIYATRTGRVADAVGTISPVIAIQSNWKRNALYAEVGADLTGYWTHGNENTADWHAQVEGRIDVNAKTRVVLGGIVLHEHEDRSSPDAVEGLTPTPYTEMNAYAGVIRRVGTFSIRTGAAVERLTFGNVEGLHGEINNQDRDRNRYTFGILARDDARPGFRPYAELLGDLRRYDTVPDDFQYFRNSDGFRAGVGALFRLLPSLSGDAFVGVMHRDYADSRFKTITTPAGSADLRWQAGEDTALTLFIDRSIEETTLPGSPAYIYTLVGGRIEHAITDDLTGIARAAFARSDFAQSTRWDNEADMSVGLRYRLVSRVFLGVDYRYTQRISSDSIFNFRRNQLYVELTEEF</sequence>
<dbReference type="InterPro" id="IPR018759">
    <property type="entry name" value="BBP2_2"/>
</dbReference>